<evidence type="ECO:0000313" key="1">
    <source>
        <dbReference type="EMBL" id="VDK38623.1"/>
    </source>
</evidence>
<protein>
    <submittedName>
        <fullName evidence="1 3">Uncharacterized protein</fullName>
    </submittedName>
</protein>
<dbReference type="EMBL" id="UYRT01005410">
    <property type="protein sequence ID" value="VDK38623.1"/>
    <property type="molecule type" value="Genomic_DNA"/>
</dbReference>
<name>A0A183D3F0_9BILA</name>
<dbReference type="Proteomes" id="UP000271098">
    <property type="component" value="Unassembled WGS sequence"/>
</dbReference>
<gene>
    <name evidence="1" type="ORF">GPUH_LOCUS3241</name>
</gene>
<dbReference type="OrthoDB" id="5862686at2759"/>
<reference evidence="1 2" key="2">
    <citation type="submission" date="2018-11" db="EMBL/GenBank/DDBJ databases">
        <authorList>
            <consortium name="Pathogen Informatics"/>
        </authorList>
    </citation>
    <scope>NUCLEOTIDE SEQUENCE [LARGE SCALE GENOMIC DNA]</scope>
</reference>
<organism evidence="3">
    <name type="scientific">Gongylonema pulchrum</name>
    <dbReference type="NCBI Taxonomy" id="637853"/>
    <lineage>
        <taxon>Eukaryota</taxon>
        <taxon>Metazoa</taxon>
        <taxon>Ecdysozoa</taxon>
        <taxon>Nematoda</taxon>
        <taxon>Chromadorea</taxon>
        <taxon>Rhabditida</taxon>
        <taxon>Spirurina</taxon>
        <taxon>Spiruromorpha</taxon>
        <taxon>Spiruroidea</taxon>
        <taxon>Gongylonematidae</taxon>
        <taxon>Gongylonema</taxon>
    </lineage>
</organism>
<keyword evidence="2" id="KW-1185">Reference proteome</keyword>
<accession>A0A183D3F0</accession>
<dbReference type="WBParaSite" id="GPUH_0000324601-mRNA-1">
    <property type="protein sequence ID" value="GPUH_0000324601-mRNA-1"/>
    <property type="gene ID" value="GPUH_0000324601"/>
</dbReference>
<sequence>MVVGEVKERLYISEPTGAYAIECANSRALRFLLIKLLTISSSLLAATTNAVSATHYLQKQIAKTNERINSLIRSLAALQPERELARDLSEQLEMAQLRLFALKYRLAAICDVAFPTPSASSMHYKSTNCYANIWCS</sequence>
<evidence type="ECO:0000313" key="3">
    <source>
        <dbReference type="WBParaSite" id="GPUH_0000324601-mRNA-1"/>
    </source>
</evidence>
<dbReference type="AlphaFoldDB" id="A0A183D3F0"/>
<reference evidence="3" key="1">
    <citation type="submission" date="2016-06" db="UniProtKB">
        <authorList>
            <consortium name="WormBaseParasite"/>
        </authorList>
    </citation>
    <scope>IDENTIFICATION</scope>
</reference>
<proteinExistence type="predicted"/>
<evidence type="ECO:0000313" key="2">
    <source>
        <dbReference type="Proteomes" id="UP000271098"/>
    </source>
</evidence>